<evidence type="ECO:0000313" key="3">
    <source>
        <dbReference type="Proteomes" id="UP000031561"/>
    </source>
</evidence>
<keyword evidence="1" id="KW-0732">Signal</keyword>
<accession>A0ABD4T200</accession>
<name>A0ABD4T200_9CYAN</name>
<feature type="chain" id="PRO_5044824895" evidence="1">
    <location>
        <begin position="24"/>
        <end position="154"/>
    </location>
</feature>
<dbReference type="EMBL" id="JTHE03000044">
    <property type="protein sequence ID" value="MCM1982619.1"/>
    <property type="molecule type" value="Genomic_DNA"/>
</dbReference>
<comment type="caution">
    <text evidence="2">The sequence shown here is derived from an EMBL/GenBank/DDBJ whole genome shotgun (WGS) entry which is preliminary data.</text>
</comment>
<dbReference type="InterPro" id="IPR021256">
    <property type="entry name" value="DUF2808"/>
</dbReference>
<dbReference type="Proteomes" id="UP000031561">
    <property type="component" value="Unassembled WGS sequence"/>
</dbReference>
<organism evidence="2 3">
    <name type="scientific">Lyngbya confervoides BDU141951</name>
    <dbReference type="NCBI Taxonomy" id="1574623"/>
    <lineage>
        <taxon>Bacteria</taxon>
        <taxon>Bacillati</taxon>
        <taxon>Cyanobacteriota</taxon>
        <taxon>Cyanophyceae</taxon>
        <taxon>Oscillatoriophycideae</taxon>
        <taxon>Oscillatoriales</taxon>
        <taxon>Microcoleaceae</taxon>
        <taxon>Lyngbya</taxon>
    </lineage>
</organism>
<protein>
    <submittedName>
        <fullName evidence="2">DUF2808 domain-containing protein</fullName>
    </submittedName>
</protein>
<sequence length="154" mass="16258">MKRLYSILAASLLGLGSVTPAIALGSAEISQIVSAVAVPKDHNAPFARYHIRIQVAGNPVSQLKMKTPSALQIGQVAAFAQGQTLPVQSTTLPSGETELTFAQAVPPGAELEVQLLNVRHATNLNRIWQFPIAVSASPGAADQSIGIARIHTFW</sequence>
<dbReference type="AlphaFoldDB" id="A0ABD4T200"/>
<evidence type="ECO:0000256" key="1">
    <source>
        <dbReference type="SAM" id="SignalP"/>
    </source>
</evidence>
<gene>
    <name evidence="2" type="ORF">QQ91_0007250</name>
</gene>
<reference evidence="2 3" key="1">
    <citation type="journal article" date="2015" name="Genome Announc.">
        <title>Draft Genome Sequence of Filamentous Marine Cyanobacterium Lyngbya confervoides Strain BDU141951.</title>
        <authorList>
            <person name="Chandrababunaidu M.M."/>
            <person name="Sen D."/>
            <person name="Tripathy S."/>
        </authorList>
    </citation>
    <scope>NUCLEOTIDE SEQUENCE [LARGE SCALE GENOMIC DNA]</scope>
    <source>
        <strain evidence="2 3">BDU141951</strain>
    </source>
</reference>
<dbReference type="RefSeq" id="WP_166274494.1">
    <property type="nucleotide sequence ID" value="NZ_JTHE03000044.1"/>
</dbReference>
<dbReference type="Pfam" id="PF10989">
    <property type="entry name" value="DUF2808"/>
    <property type="match status" value="1"/>
</dbReference>
<keyword evidence="3" id="KW-1185">Reference proteome</keyword>
<proteinExistence type="predicted"/>
<evidence type="ECO:0000313" key="2">
    <source>
        <dbReference type="EMBL" id="MCM1982619.1"/>
    </source>
</evidence>
<feature type="signal peptide" evidence="1">
    <location>
        <begin position="1"/>
        <end position="23"/>
    </location>
</feature>